<dbReference type="RefSeq" id="WP_377550227.1">
    <property type="nucleotide sequence ID" value="NZ_JBHSBN010000021.1"/>
</dbReference>
<comment type="caution">
    <text evidence="2">The sequence shown here is derived from an EMBL/GenBank/DDBJ whole genome shotgun (WGS) entry which is preliminary data.</text>
</comment>
<dbReference type="InterPro" id="IPR003382">
    <property type="entry name" value="Flavoprotein"/>
</dbReference>
<dbReference type="Gene3D" id="3.40.50.1950">
    <property type="entry name" value="Flavin prenyltransferase-like"/>
    <property type="match status" value="1"/>
</dbReference>
<organism evidence="2 3">
    <name type="scientific">Micromonospora zhanjiangensis</name>
    <dbReference type="NCBI Taxonomy" id="1522057"/>
    <lineage>
        <taxon>Bacteria</taxon>
        <taxon>Bacillati</taxon>
        <taxon>Actinomycetota</taxon>
        <taxon>Actinomycetes</taxon>
        <taxon>Micromonosporales</taxon>
        <taxon>Micromonosporaceae</taxon>
        <taxon>Micromonospora</taxon>
    </lineage>
</organism>
<dbReference type="Proteomes" id="UP001595868">
    <property type="component" value="Unassembled WGS sequence"/>
</dbReference>
<reference evidence="3" key="1">
    <citation type="journal article" date="2019" name="Int. J. Syst. Evol. Microbiol.">
        <title>The Global Catalogue of Microorganisms (GCM) 10K type strain sequencing project: providing services to taxonomists for standard genome sequencing and annotation.</title>
        <authorList>
            <consortium name="The Broad Institute Genomics Platform"/>
            <consortium name="The Broad Institute Genome Sequencing Center for Infectious Disease"/>
            <person name="Wu L."/>
            <person name="Ma J."/>
        </authorList>
    </citation>
    <scope>NUCLEOTIDE SEQUENCE [LARGE SCALE GENOMIC DNA]</scope>
    <source>
        <strain evidence="3">2902at01</strain>
    </source>
</reference>
<dbReference type="EMBL" id="JBHSBN010000021">
    <property type="protein sequence ID" value="MFC4109156.1"/>
    <property type="molecule type" value="Genomic_DNA"/>
</dbReference>
<dbReference type="InterPro" id="IPR036551">
    <property type="entry name" value="Flavin_trans-like"/>
</dbReference>
<protein>
    <submittedName>
        <fullName evidence="2">Flavoprotein</fullName>
    </submittedName>
</protein>
<gene>
    <name evidence="2" type="ORF">ACFOX0_24900</name>
</gene>
<evidence type="ECO:0000313" key="2">
    <source>
        <dbReference type="EMBL" id="MFC4109156.1"/>
    </source>
</evidence>
<feature type="domain" description="Flavoprotein" evidence="1">
    <location>
        <begin position="12"/>
        <end position="140"/>
    </location>
</feature>
<name>A0ABV8KT72_9ACTN</name>
<dbReference type="PANTHER" id="PTHR14359">
    <property type="entry name" value="HOMO-OLIGOMERIC FLAVIN CONTAINING CYS DECARBOXYLASE FAMILY"/>
    <property type="match status" value="1"/>
</dbReference>
<accession>A0ABV8KT72</accession>
<proteinExistence type="predicted"/>
<keyword evidence="3" id="KW-1185">Reference proteome</keyword>
<evidence type="ECO:0000313" key="3">
    <source>
        <dbReference type="Proteomes" id="UP001595868"/>
    </source>
</evidence>
<dbReference type="SUPFAM" id="SSF52507">
    <property type="entry name" value="Homo-oligomeric flavin-containing Cys decarboxylases, HFCD"/>
    <property type="match status" value="1"/>
</dbReference>
<evidence type="ECO:0000259" key="1">
    <source>
        <dbReference type="Pfam" id="PF02441"/>
    </source>
</evidence>
<dbReference type="PANTHER" id="PTHR14359:SF6">
    <property type="entry name" value="PHOSPHOPANTOTHENOYLCYSTEINE DECARBOXYLASE"/>
    <property type="match status" value="1"/>
</dbReference>
<dbReference type="Pfam" id="PF02441">
    <property type="entry name" value="Flavoprotein"/>
    <property type="match status" value="1"/>
</dbReference>
<sequence>MTQIHRQPVLYVIACGGRPAADLPGFVEDCQARGWDVCVIATPSALKFIDRERLATLTGHPVRHDYKQPDEPDVLPPADAMVVAPATFNTINKWAYGVSDTLALGLLNEAVGLGLPIVALPNPNVALARHPAFAESVTRLRAWGVTVLFDPGTLPLPAPDSGPQAGAVFPWQALASALPPPRTLREDG</sequence>